<feature type="region of interest" description="Disordered" evidence="1">
    <location>
        <begin position="1"/>
        <end position="36"/>
    </location>
</feature>
<dbReference type="EMBL" id="CAWYQH010000119">
    <property type="protein sequence ID" value="CAK8691382.1"/>
    <property type="molecule type" value="Genomic_DNA"/>
</dbReference>
<evidence type="ECO:0000313" key="3">
    <source>
        <dbReference type="Proteomes" id="UP001642483"/>
    </source>
</evidence>
<proteinExistence type="predicted"/>
<name>A0ABP0GI46_CLALP</name>
<dbReference type="Proteomes" id="UP001642483">
    <property type="component" value="Unassembled WGS sequence"/>
</dbReference>
<evidence type="ECO:0000313" key="2">
    <source>
        <dbReference type="EMBL" id="CAK8691382.1"/>
    </source>
</evidence>
<sequence length="111" mass="12130">MGSGSSRVHKIKTNSSSLTETHGPNRSESRPETKSLIVTKNNNTKVADCCAKQAPSTKPKVQEDWNVPGMVMEERPPSLITSEALQRGRKNLRSTPLLNNNCKMNSSHGKG</sequence>
<protein>
    <recommendedName>
        <fullName evidence="4">Prolactin receptor</fullName>
    </recommendedName>
</protein>
<evidence type="ECO:0000256" key="1">
    <source>
        <dbReference type="SAM" id="MobiDB-lite"/>
    </source>
</evidence>
<gene>
    <name evidence="2" type="ORF">CVLEPA_LOCUS23945</name>
</gene>
<feature type="compositionally biased region" description="Polar residues" evidence="1">
    <location>
        <begin position="13"/>
        <end position="22"/>
    </location>
</feature>
<keyword evidence="3" id="KW-1185">Reference proteome</keyword>
<accession>A0ABP0GI46</accession>
<comment type="caution">
    <text evidence="2">The sequence shown here is derived from an EMBL/GenBank/DDBJ whole genome shotgun (WGS) entry which is preliminary data.</text>
</comment>
<organism evidence="2 3">
    <name type="scientific">Clavelina lepadiformis</name>
    <name type="common">Light-bulb sea squirt</name>
    <name type="synonym">Ascidia lepadiformis</name>
    <dbReference type="NCBI Taxonomy" id="159417"/>
    <lineage>
        <taxon>Eukaryota</taxon>
        <taxon>Metazoa</taxon>
        <taxon>Chordata</taxon>
        <taxon>Tunicata</taxon>
        <taxon>Ascidiacea</taxon>
        <taxon>Aplousobranchia</taxon>
        <taxon>Clavelinidae</taxon>
        <taxon>Clavelina</taxon>
    </lineage>
</organism>
<evidence type="ECO:0008006" key="4">
    <source>
        <dbReference type="Google" id="ProtNLM"/>
    </source>
</evidence>
<feature type="compositionally biased region" description="Basic and acidic residues" evidence="1">
    <location>
        <begin position="23"/>
        <end position="33"/>
    </location>
</feature>
<reference evidence="2 3" key="1">
    <citation type="submission" date="2024-02" db="EMBL/GenBank/DDBJ databases">
        <authorList>
            <person name="Daric V."/>
            <person name="Darras S."/>
        </authorList>
    </citation>
    <scope>NUCLEOTIDE SEQUENCE [LARGE SCALE GENOMIC DNA]</scope>
</reference>